<dbReference type="AlphaFoldDB" id="A0AAV3NKK2"/>
<proteinExistence type="predicted"/>
<sequence>MYFDETVETKSRQPSRYDDGGGENVTDGRLSLYFHPGRSIVMLNERYWMTGEEWQTTHMYILCNIQEVTPYLQEYHDMIEYKYPDMNADQRDQLVNDTFIEYFSNYVQHNMSKVDNHLLTLALGPRRKTSTYKGYYTNAYYFDTSNGAGAMSTNNSGVCVKGSCYSNSEHVDYYGVLREVWELRYNGVNETVVLFKCNWFDTKRWMQNYLDIEVEESTAKHLFFKQASLWYRRSLGVVKKEALEASKTEDVMDLIGKLKLPWMQTKVVWDSFVKHWTDPNTIKKSNNEKKSRETEGVGRHGLGNVSLNNRMRKRGKYVLLKEPYGKNLDPKNYPPDLHIWDTLEEALEEEIAVLKTNQVAQHASYNELRQMMLTLQNQANQNFVGRSSSPVHPEK</sequence>
<name>A0AAV3NKK2_LITER</name>
<dbReference type="PANTHER" id="PTHR48258">
    <property type="entry name" value="DUF4218 DOMAIN-CONTAINING PROTEIN-RELATED"/>
    <property type="match status" value="1"/>
</dbReference>
<comment type="caution">
    <text evidence="2">The sequence shown here is derived from an EMBL/GenBank/DDBJ whole genome shotgun (WGS) entry which is preliminary data.</text>
</comment>
<accession>A0AAV3NKK2</accession>
<reference evidence="2 3" key="1">
    <citation type="submission" date="2024-01" db="EMBL/GenBank/DDBJ databases">
        <title>The complete chloroplast genome sequence of Lithospermum erythrorhizon: insights into the phylogenetic relationship among Boraginaceae species and the maternal lineages of purple gromwells.</title>
        <authorList>
            <person name="Okada T."/>
            <person name="Watanabe K."/>
        </authorList>
    </citation>
    <scope>NUCLEOTIDE SEQUENCE [LARGE SCALE GENOMIC DNA]</scope>
</reference>
<dbReference type="EMBL" id="BAABME010000096">
    <property type="protein sequence ID" value="GAA0139508.1"/>
    <property type="molecule type" value="Genomic_DNA"/>
</dbReference>
<evidence type="ECO:0008006" key="4">
    <source>
        <dbReference type="Google" id="ProtNLM"/>
    </source>
</evidence>
<feature type="compositionally biased region" description="Basic and acidic residues" evidence="1">
    <location>
        <begin position="285"/>
        <end position="298"/>
    </location>
</feature>
<gene>
    <name evidence="2" type="ORF">LIER_01037</name>
</gene>
<keyword evidence="3" id="KW-1185">Reference proteome</keyword>
<evidence type="ECO:0000313" key="2">
    <source>
        <dbReference type="EMBL" id="GAA0139508.1"/>
    </source>
</evidence>
<dbReference type="PANTHER" id="PTHR48258:SF4">
    <property type="entry name" value="DUF4216 DOMAIN-CONTAINING PROTEIN"/>
    <property type="match status" value="1"/>
</dbReference>
<feature type="region of interest" description="Disordered" evidence="1">
    <location>
        <begin position="282"/>
        <end position="305"/>
    </location>
</feature>
<evidence type="ECO:0000313" key="3">
    <source>
        <dbReference type="Proteomes" id="UP001454036"/>
    </source>
</evidence>
<dbReference type="Proteomes" id="UP001454036">
    <property type="component" value="Unassembled WGS sequence"/>
</dbReference>
<feature type="region of interest" description="Disordered" evidence="1">
    <location>
        <begin position="1"/>
        <end position="23"/>
    </location>
</feature>
<protein>
    <recommendedName>
        <fullName evidence="4">DUF4216 domain-containing protein</fullName>
    </recommendedName>
</protein>
<feature type="compositionally biased region" description="Basic and acidic residues" evidence="1">
    <location>
        <begin position="7"/>
        <end position="19"/>
    </location>
</feature>
<evidence type="ECO:0000256" key="1">
    <source>
        <dbReference type="SAM" id="MobiDB-lite"/>
    </source>
</evidence>
<organism evidence="2 3">
    <name type="scientific">Lithospermum erythrorhizon</name>
    <name type="common">Purple gromwell</name>
    <name type="synonym">Lithospermum officinale var. erythrorhizon</name>
    <dbReference type="NCBI Taxonomy" id="34254"/>
    <lineage>
        <taxon>Eukaryota</taxon>
        <taxon>Viridiplantae</taxon>
        <taxon>Streptophyta</taxon>
        <taxon>Embryophyta</taxon>
        <taxon>Tracheophyta</taxon>
        <taxon>Spermatophyta</taxon>
        <taxon>Magnoliopsida</taxon>
        <taxon>eudicotyledons</taxon>
        <taxon>Gunneridae</taxon>
        <taxon>Pentapetalae</taxon>
        <taxon>asterids</taxon>
        <taxon>lamiids</taxon>
        <taxon>Boraginales</taxon>
        <taxon>Boraginaceae</taxon>
        <taxon>Boraginoideae</taxon>
        <taxon>Lithospermeae</taxon>
        <taxon>Lithospermum</taxon>
    </lineage>
</organism>